<feature type="domain" description="TonB-dependent receptor plug" evidence="11">
    <location>
        <begin position="90"/>
        <end position="190"/>
    </location>
</feature>
<evidence type="ECO:0000313" key="12">
    <source>
        <dbReference type="EMBL" id="GBR51063.1"/>
    </source>
</evidence>
<dbReference type="PROSITE" id="PS52016">
    <property type="entry name" value="TONB_DEPENDENT_REC_3"/>
    <property type="match status" value="1"/>
</dbReference>
<comment type="subcellular location">
    <subcellularLocation>
        <location evidence="1 8">Cell outer membrane</location>
        <topology evidence="1 8">Multi-pass membrane protein</topology>
    </subcellularLocation>
</comment>
<evidence type="ECO:0000256" key="5">
    <source>
        <dbReference type="ARBA" id="ARBA00023077"/>
    </source>
</evidence>
<dbReference type="InterPro" id="IPR012910">
    <property type="entry name" value="Plug_dom"/>
</dbReference>
<keyword evidence="12" id="KW-0675">Receptor</keyword>
<keyword evidence="4 8" id="KW-0812">Transmembrane</keyword>
<accession>A0ABQ0QN34</accession>
<dbReference type="EMBL" id="BAQC01000008">
    <property type="protein sequence ID" value="GBR51063.1"/>
    <property type="molecule type" value="Genomic_DNA"/>
</dbReference>
<keyword evidence="7 8" id="KW-0998">Cell outer membrane</keyword>
<organism evidence="12 13">
    <name type="scientific">Neokomagataea thailandica NBRC 106555</name>
    <dbReference type="NCBI Taxonomy" id="1223520"/>
    <lineage>
        <taxon>Bacteria</taxon>
        <taxon>Pseudomonadati</taxon>
        <taxon>Pseudomonadota</taxon>
        <taxon>Alphaproteobacteria</taxon>
        <taxon>Acetobacterales</taxon>
        <taxon>Acetobacteraceae</taxon>
        <taxon>Neokomagataea</taxon>
    </lineage>
</organism>
<comment type="similarity">
    <text evidence="8 9">Belongs to the TonB-dependent receptor family.</text>
</comment>
<evidence type="ECO:0000256" key="3">
    <source>
        <dbReference type="ARBA" id="ARBA00022452"/>
    </source>
</evidence>
<evidence type="ECO:0000259" key="11">
    <source>
        <dbReference type="Pfam" id="PF07715"/>
    </source>
</evidence>
<feature type="domain" description="TonB-dependent receptor-like beta-barrel" evidence="10">
    <location>
        <begin position="264"/>
        <end position="744"/>
    </location>
</feature>
<evidence type="ECO:0000259" key="10">
    <source>
        <dbReference type="Pfam" id="PF00593"/>
    </source>
</evidence>
<evidence type="ECO:0000256" key="7">
    <source>
        <dbReference type="ARBA" id="ARBA00023237"/>
    </source>
</evidence>
<keyword evidence="6 8" id="KW-0472">Membrane</keyword>
<gene>
    <name evidence="12" type="ORF">AA106555_0424</name>
</gene>
<dbReference type="CDD" id="cd01347">
    <property type="entry name" value="ligand_gated_channel"/>
    <property type="match status" value="1"/>
</dbReference>
<dbReference type="RefSeq" id="WP_240775188.1">
    <property type="nucleotide sequence ID" value="NZ_BAQC01000008.1"/>
</dbReference>
<dbReference type="PANTHER" id="PTHR32552">
    <property type="entry name" value="FERRICHROME IRON RECEPTOR-RELATED"/>
    <property type="match status" value="1"/>
</dbReference>
<keyword evidence="13" id="KW-1185">Reference proteome</keyword>
<evidence type="ECO:0000256" key="8">
    <source>
        <dbReference type="PROSITE-ProRule" id="PRU01360"/>
    </source>
</evidence>
<dbReference type="SUPFAM" id="SSF56935">
    <property type="entry name" value="Porins"/>
    <property type="match status" value="1"/>
</dbReference>
<comment type="caution">
    <text evidence="12">The sequence shown here is derived from an EMBL/GenBank/DDBJ whole genome shotgun (WGS) entry which is preliminary data.</text>
</comment>
<dbReference type="PANTHER" id="PTHR32552:SF83">
    <property type="entry name" value="BLR3904 PROTEIN"/>
    <property type="match status" value="1"/>
</dbReference>
<dbReference type="Proteomes" id="UP001062632">
    <property type="component" value="Unassembled WGS sequence"/>
</dbReference>
<dbReference type="InterPro" id="IPR036942">
    <property type="entry name" value="Beta-barrel_TonB_sf"/>
</dbReference>
<evidence type="ECO:0000256" key="2">
    <source>
        <dbReference type="ARBA" id="ARBA00022448"/>
    </source>
</evidence>
<dbReference type="Pfam" id="PF00593">
    <property type="entry name" value="TonB_dep_Rec_b-barrel"/>
    <property type="match status" value="1"/>
</dbReference>
<keyword evidence="3 8" id="KW-1134">Transmembrane beta strand</keyword>
<evidence type="ECO:0000256" key="9">
    <source>
        <dbReference type="RuleBase" id="RU003357"/>
    </source>
</evidence>
<keyword evidence="2 8" id="KW-0813">Transport</keyword>
<sequence length="775" mass="84716">MSNKMPDFSLFTAKGHAQETPRQWQTLAMLAMGAGLAHVGQTAEAHDMDAANASASAISLSTVRVHSQTDVNSSNVQDKALGIRRMPGTVHDTPQTINVVPKELISEQKDYTLEQALENVPGITLSTGEGAGGLNGSQFRIRGQQARGDVYVNGLKDFGTYTRDMFNTESVEVIKGASGNYFGAGNVGGVINQNLKKANLHNEIDAEQAIGSGMQYRGTLDINRALGEHAALRINGMYNKQDIVNRNNLFSDRYGVAADLGLGLHTDTTWHLNYQWLKGREVPDYGVPMLLINGAPTSATGKYAPITEYGLSPKTTYARSFDKNNTDVHMLTSSLSSRLTAFLDVSNDTRFSHYHRLTSATAVSTCGTTTNCAAPFFRGQNPNLPYGAGGGLAYDQDGYGVQNISMLHANVSTWRFSHDVRAGVDINYNRDARILGTYVNRVNNQKLINPQYDYSNVSITFPSTGTRITGFRDLGLFISDRIALTKHVMVSGAVRWDSFESTYWNAMTANRGTQSQKSDRFSPSANLIYNFNDAINAYFTYSRSYKPVGADGSSLVVLSEGNGDVAANGRDLSPQRSDLYEVGAKADLLQKRLGLTAALYKINQNRSFAYDPLGNLIVGSLDSGSGRRTHGVELSATGQITRDWGIYANYAYMAGKVRDSALYDGKRAPQLPRNNFSIFTTYDLSRLLLGQEKGDLLIGGGARYNSAYFANESNNARVPYGFSLNTMMSYKIGRYRVQFNANNLTNHVNYSSAFSFGRAVPQSGRIFLGNVGITF</sequence>
<dbReference type="Gene3D" id="2.170.130.10">
    <property type="entry name" value="TonB-dependent receptor, plug domain"/>
    <property type="match status" value="1"/>
</dbReference>
<evidence type="ECO:0000256" key="4">
    <source>
        <dbReference type="ARBA" id="ARBA00022692"/>
    </source>
</evidence>
<proteinExistence type="inferred from homology"/>
<dbReference type="InterPro" id="IPR037066">
    <property type="entry name" value="Plug_dom_sf"/>
</dbReference>
<evidence type="ECO:0000256" key="1">
    <source>
        <dbReference type="ARBA" id="ARBA00004571"/>
    </source>
</evidence>
<keyword evidence="5 9" id="KW-0798">TonB box</keyword>
<evidence type="ECO:0000256" key="6">
    <source>
        <dbReference type="ARBA" id="ARBA00023136"/>
    </source>
</evidence>
<dbReference type="Gene3D" id="2.40.170.20">
    <property type="entry name" value="TonB-dependent receptor, beta-barrel domain"/>
    <property type="match status" value="1"/>
</dbReference>
<dbReference type="InterPro" id="IPR000531">
    <property type="entry name" value="Beta-barrel_TonB"/>
</dbReference>
<reference evidence="12 13" key="1">
    <citation type="submission" date="2013-04" db="EMBL/GenBank/DDBJ databases">
        <title>The genome sequencing project of 58 acetic acid bacteria.</title>
        <authorList>
            <person name="Okamoto-Kainuma A."/>
            <person name="Ishikawa M."/>
            <person name="Umino S."/>
            <person name="Koizumi Y."/>
            <person name="Shiwa Y."/>
            <person name="Yoshikawa H."/>
            <person name="Matsutani M."/>
            <person name="Matsushita K."/>
        </authorList>
    </citation>
    <scope>NUCLEOTIDE SEQUENCE [LARGE SCALE GENOMIC DNA]</scope>
    <source>
        <strain evidence="12 13">NBRC 106555</strain>
    </source>
</reference>
<evidence type="ECO:0000313" key="13">
    <source>
        <dbReference type="Proteomes" id="UP001062632"/>
    </source>
</evidence>
<protein>
    <submittedName>
        <fullName evidence="12">Outer membrane siderophore receptor</fullName>
    </submittedName>
</protein>
<dbReference type="Pfam" id="PF07715">
    <property type="entry name" value="Plug"/>
    <property type="match status" value="1"/>
</dbReference>
<dbReference type="InterPro" id="IPR039426">
    <property type="entry name" value="TonB-dep_rcpt-like"/>
</dbReference>
<name>A0ABQ0QN34_9PROT</name>